<reference evidence="1 2" key="1">
    <citation type="journal article" date="2019" name="Emerg. Microbes Infect.">
        <title>Comprehensive subspecies identification of 175 nontuberculous mycobacteria species based on 7547 genomic profiles.</title>
        <authorList>
            <person name="Matsumoto Y."/>
            <person name="Kinjo T."/>
            <person name="Motooka D."/>
            <person name="Nabeya D."/>
            <person name="Jung N."/>
            <person name="Uechi K."/>
            <person name="Horii T."/>
            <person name="Iida T."/>
            <person name="Fujita J."/>
            <person name="Nakamura S."/>
        </authorList>
    </citation>
    <scope>NUCLEOTIDE SEQUENCE [LARGE SCALE GENOMIC DNA]</scope>
    <source>
        <strain evidence="1 2">JCM 14742</strain>
    </source>
</reference>
<protein>
    <submittedName>
        <fullName evidence="1">Uncharacterized protein</fullName>
    </submittedName>
</protein>
<organism evidence="1 2">
    <name type="scientific">Mycobacterium parmense</name>
    <dbReference type="NCBI Taxonomy" id="185642"/>
    <lineage>
        <taxon>Bacteria</taxon>
        <taxon>Bacillati</taxon>
        <taxon>Actinomycetota</taxon>
        <taxon>Actinomycetes</taxon>
        <taxon>Mycobacteriales</taxon>
        <taxon>Mycobacteriaceae</taxon>
        <taxon>Mycobacterium</taxon>
        <taxon>Mycobacterium simiae complex</taxon>
    </lineage>
</organism>
<dbReference type="AlphaFoldDB" id="A0A7I7YPX5"/>
<gene>
    <name evidence="1" type="ORF">MPRM_09700</name>
</gene>
<evidence type="ECO:0000313" key="1">
    <source>
        <dbReference type="EMBL" id="BBZ43689.1"/>
    </source>
</evidence>
<sequence length="111" mass="12102">MMTSFAPHTDAVKFFVDCMPLSGILAEDVVLYGSLGNGLITGRVVETARAFWRPQTAPQPLTRLRDNPLRAVPTRLITRGSGGGGGGELPIVNDLSWLISARFWLFESEGR</sequence>
<evidence type="ECO:0000313" key="2">
    <source>
        <dbReference type="Proteomes" id="UP000467105"/>
    </source>
</evidence>
<dbReference type="Proteomes" id="UP000467105">
    <property type="component" value="Chromosome"/>
</dbReference>
<name>A0A7I7YPX5_9MYCO</name>
<proteinExistence type="predicted"/>
<accession>A0A7I7YPX5</accession>
<keyword evidence="2" id="KW-1185">Reference proteome</keyword>
<dbReference type="EMBL" id="AP022614">
    <property type="protein sequence ID" value="BBZ43689.1"/>
    <property type="molecule type" value="Genomic_DNA"/>
</dbReference>